<dbReference type="AlphaFoldDB" id="X1BMZ0"/>
<organism evidence="1">
    <name type="scientific">marine sediment metagenome</name>
    <dbReference type="NCBI Taxonomy" id="412755"/>
    <lineage>
        <taxon>unclassified sequences</taxon>
        <taxon>metagenomes</taxon>
        <taxon>ecological metagenomes</taxon>
    </lineage>
</organism>
<dbReference type="EMBL" id="BART01025071">
    <property type="protein sequence ID" value="GAG96375.1"/>
    <property type="molecule type" value="Genomic_DNA"/>
</dbReference>
<sequence>EKNETLDACEDLEYGIRVLKTRCRSLISENVVLHHMGGLHRSSGIWKAGFGKSYNAFRDMIGLETMEKVQDGSLWLELHAKQREKYGK</sequence>
<proteinExistence type="predicted"/>
<name>X1BMZ0_9ZZZZ</name>
<accession>X1BMZ0</accession>
<feature type="non-terminal residue" evidence="1">
    <location>
        <position position="1"/>
    </location>
</feature>
<evidence type="ECO:0000313" key="1">
    <source>
        <dbReference type="EMBL" id="GAG96375.1"/>
    </source>
</evidence>
<gene>
    <name evidence="1" type="ORF">S01H4_45089</name>
</gene>
<reference evidence="1" key="1">
    <citation type="journal article" date="2014" name="Front. Microbiol.">
        <title>High frequency of phylogenetically diverse reductive dehalogenase-homologous genes in deep subseafloor sedimentary metagenomes.</title>
        <authorList>
            <person name="Kawai M."/>
            <person name="Futagami T."/>
            <person name="Toyoda A."/>
            <person name="Takaki Y."/>
            <person name="Nishi S."/>
            <person name="Hori S."/>
            <person name="Arai W."/>
            <person name="Tsubouchi T."/>
            <person name="Morono Y."/>
            <person name="Uchiyama I."/>
            <person name="Ito T."/>
            <person name="Fujiyama A."/>
            <person name="Inagaki F."/>
            <person name="Takami H."/>
        </authorList>
    </citation>
    <scope>NUCLEOTIDE SEQUENCE</scope>
    <source>
        <strain evidence="1">Expedition CK06-06</strain>
    </source>
</reference>
<comment type="caution">
    <text evidence="1">The sequence shown here is derived from an EMBL/GenBank/DDBJ whole genome shotgun (WGS) entry which is preliminary data.</text>
</comment>
<protein>
    <submittedName>
        <fullName evidence="1">Uncharacterized protein</fullName>
    </submittedName>
</protein>